<reference evidence="1 2" key="1">
    <citation type="submission" date="2020-05" db="EMBL/GenBank/DDBJ databases">
        <title>Description of Pedobacter foliorum sp. nov.</title>
        <authorList>
            <person name="Qi S."/>
            <person name="Carlier A."/>
            <person name="Cnockaert M."/>
            <person name="Vandamme P."/>
        </authorList>
    </citation>
    <scope>NUCLEOTIDE SEQUENCE [LARGE SCALE GENOMIC DNA]</scope>
    <source>
        <strain evidence="1 2">LMG 31300</strain>
    </source>
</reference>
<gene>
    <name evidence="1" type="ORF">HQN85_04890</name>
</gene>
<keyword evidence="2" id="KW-1185">Reference proteome</keyword>
<comment type="caution">
    <text evidence="1">The sequence shown here is derived from an EMBL/GenBank/DDBJ whole genome shotgun (WGS) entry which is preliminary data.</text>
</comment>
<evidence type="ECO:0000313" key="2">
    <source>
        <dbReference type="Proteomes" id="UP000762110"/>
    </source>
</evidence>
<organism evidence="1 2">
    <name type="scientific">Pedobacter boryungensis</name>
    <dbReference type="NCBI Taxonomy" id="869962"/>
    <lineage>
        <taxon>Bacteria</taxon>
        <taxon>Pseudomonadati</taxon>
        <taxon>Bacteroidota</taxon>
        <taxon>Sphingobacteriia</taxon>
        <taxon>Sphingobacteriales</taxon>
        <taxon>Sphingobacteriaceae</taxon>
        <taxon>Pedobacter</taxon>
    </lineage>
</organism>
<name>A0ABX2DDJ7_9SPHI</name>
<evidence type="ECO:0000313" key="1">
    <source>
        <dbReference type="EMBL" id="NQX31046.1"/>
    </source>
</evidence>
<protein>
    <submittedName>
        <fullName evidence="1">Alpha-1,2-mannosidase</fullName>
    </submittedName>
</protein>
<sequence length="395" mass="44318">MQETEKPSLGSKLLVESFTGPVTKNEITAFKAHIRDVKAPASADGNVYVYGNPGKVIEACGLMYEITNDQEILDRMIYYCDNALAGRNDLATATNGGQRVVWTGKIEPVWPPSKANISPAGAGIEQGSVLAHMLYSAKLILSNPAIWNKKVSFGDSKGFGLTYKERALTYVKQSDFVIENWILPYFVRKDKKFYFPDAPNTYKPKEAAPWNQLFMLTNGLIRLSQCHILLNDAQDKVKLYDELITENINWFKRNVKSYTSSLGTNCWIFDYALVSRIEDTNHFAYESEGMWLAYDAAKYGVTKADMMAMANTYFDVVLANIQNGRFAGNVDGTTGKGHAGGDNYVRDEYIYLAAIRPEKYETVGKIEQSTGKIATSPQITARLLWLKDRRFKTGE</sequence>
<dbReference type="Proteomes" id="UP000762110">
    <property type="component" value="Unassembled WGS sequence"/>
</dbReference>
<proteinExistence type="predicted"/>
<dbReference type="EMBL" id="JABMKV010000001">
    <property type="protein sequence ID" value="NQX31046.1"/>
    <property type="molecule type" value="Genomic_DNA"/>
</dbReference>
<accession>A0ABX2DDJ7</accession>